<dbReference type="OrthoDB" id="1470350at2759"/>
<dbReference type="PANTHER" id="PTHR46300">
    <property type="entry name" value="P450, PUTATIVE (EUROFUNG)-RELATED-RELATED"/>
    <property type="match status" value="1"/>
</dbReference>
<comment type="similarity">
    <text evidence="3 10">Belongs to the cytochrome P450 family.</text>
</comment>
<dbReference type="InterPro" id="IPR001128">
    <property type="entry name" value="Cyt_P450"/>
</dbReference>
<accession>A0A5C3KXT8</accession>
<evidence type="ECO:0000313" key="12">
    <source>
        <dbReference type="Proteomes" id="UP000307440"/>
    </source>
</evidence>
<evidence type="ECO:0000256" key="6">
    <source>
        <dbReference type="ARBA" id="ARBA00023002"/>
    </source>
</evidence>
<dbReference type="PROSITE" id="PS00086">
    <property type="entry name" value="CYTOCHROME_P450"/>
    <property type="match status" value="1"/>
</dbReference>
<keyword evidence="5 9" id="KW-0479">Metal-binding</keyword>
<dbReference type="InterPro" id="IPR017972">
    <property type="entry name" value="Cyt_P450_CS"/>
</dbReference>
<dbReference type="AlphaFoldDB" id="A0A5C3KXT8"/>
<proteinExistence type="inferred from homology"/>
<evidence type="ECO:0000256" key="1">
    <source>
        <dbReference type="ARBA" id="ARBA00001971"/>
    </source>
</evidence>
<evidence type="ECO:0000256" key="8">
    <source>
        <dbReference type="ARBA" id="ARBA00023033"/>
    </source>
</evidence>
<dbReference type="CDD" id="cd11065">
    <property type="entry name" value="CYP64-like"/>
    <property type="match status" value="1"/>
</dbReference>
<comment type="pathway">
    <text evidence="2">Secondary metabolite biosynthesis.</text>
</comment>
<sequence>MTSYDIKALGLVALTALTALTAAWILQRRVSRGARLPLPPGPKGLPLLGNLLDMPDTFGWYKFHELCKELGTDILYLNVAGTNIIVIDTAEVANDLLEKRSSIYSGRPRMTMLNELSGWDFNFGFQDYGSYWRTHRKLVHLTFNQGVVGHFKPHVTRATRNMLNRFLDEPRKMEENLRNMAAETIITVLYGIEVRQKDDFYMLTAARGVAPAIELLGAPGSRIVDALPFLKHVPDWLPGVTFRHRAEEAKRAVRAMLEIPYKVSKDAYDKCSSRMVSFVDLSLGKMEDQSRDNSYTEDDIKKVAGSLYTAGTETTASAIVSCMLALVKNPDVLKRAQQELDSVIKDGEMPGLEDEPLLPFTTAVVNEALRWREVVPQAIPHYLATEDEYRGYRIPAKSIIIPNAWAMLHNESIYPEPFKFYPERFLKDGKLDIQTQQDPAHACWGFGRRICPGRFLAYSAVWLGIASLMYVFDIEKAKDEDGNEIEPREEFLSGLSLMAKPFEYTIKPRSEERVALVRESLNSRPEGLYQ</sequence>
<dbReference type="PRINTS" id="PR00463">
    <property type="entry name" value="EP450I"/>
</dbReference>
<protein>
    <submittedName>
        <fullName evidence="11">Cytochrome P450</fullName>
    </submittedName>
</protein>
<dbReference type="EMBL" id="ML210190">
    <property type="protein sequence ID" value="TFK25117.1"/>
    <property type="molecule type" value="Genomic_DNA"/>
</dbReference>
<keyword evidence="12" id="KW-1185">Reference proteome</keyword>
<dbReference type="GO" id="GO:0005506">
    <property type="term" value="F:iron ion binding"/>
    <property type="evidence" value="ECO:0007669"/>
    <property type="project" value="InterPro"/>
</dbReference>
<keyword evidence="7 9" id="KW-0408">Iron</keyword>
<evidence type="ECO:0000256" key="10">
    <source>
        <dbReference type="RuleBase" id="RU000461"/>
    </source>
</evidence>
<keyword evidence="4 9" id="KW-0349">Heme</keyword>
<dbReference type="GO" id="GO:0004497">
    <property type="term" value="F:monooxygenase activity"/>
    <property type="evidence" value="ECO:0007669"/>
    <property type="project" value="UniProtKB-KW"/>
</dbReference>
<dbReference type="InterPro" id="IPR036396">
    <property type="entry name" value="Cyt_P450_sf"/>
</dbReference>
<keyword evidence="6 10" id="KW-0560">Oxidoreductase</keyword>
<evidence type="ECO:0000256" key="2">
    <source>
        <dbReference type="ARBA" id="ARBA00005179"/>
    </source>
</evidence>
<evidence type="ECO:0000256" key="7">
    <source>
        <dbReference type="ARBA" id="ARBA00023004"/>
    </source>
</evidence>
<organism evidence="11 12">
    <name type="scientific">Coprinopsis marcescibilis</name>
    <name type="common">Agaric fungus</name>
    <name type="synonym">Psathyrella marcescibilis</name>
    <dbReference type="NCBI Taxonomy" id="230819"/>
    <lineage>
        <taxon>Eukaryota</taxon>
        <taxon>Fungi</taxon>
        <taxon>Dikarya</taxon>
        <taxon>Basidiomycota</taxon>
        <taxon>Agaricomycotina</taxon>
        <taxon>Agaricomycetes</taxon>
        <taxon>Agaricomycetidae</taxon>
        <taxon>Agaricales</taxon>
        <taxon>Agaricineae</taxon>
        <taxon>Psathyrellaceae</taxon>
        <taxon>Coprinopsis</taxon>
    </lineage>
</organism>
<dbReference type="SUPFAM" id="SSF48264">
    <property type="entry name" value="Cytochrome P450"/>
    <property type="match status" value="1"/>
</dbReference>
<keyword evidence="8 10" id="KW-0503">Monooxygenase</keyword>
<evidence type="ECO:0000256" key="5">
    <source>
        <dbReference type="ARBA" id="ARBA00022723"/>
    </source>
</evidence>
<evidence type="ECO:0000256" key="9">
    <source>
        <dbReference type="PIRSR" id="PIRSR602401-1"/>
    </source>
</evidence>
<dbReference type="PRINTS" id="PR00385">
    <property type="entry name" value="P450"/>
</dbReference>
<dbReference type="STRING" id="230819.A0A5C3KXT8"/>
<dbReference type="PANTHER" id="PTHR46300:SF7">
    <property type="entry name" value="P450, PUTATIVE (EUROFUNG)-RELATED"/>
    <property type="match status" value="1"/>
</dbReference>
<reference evidence="11 12" key="1">
    <citation type="journal article" date="2019" name="Nat. Ecol. Evol.">
        <title>Megaphylogeny resolves global patterns of mushroom evolution.</title>
        <authorList>
            <person name="Varga T."/>
            <person name="Krizsan K."/>
            <person name="Foldi C."/>
            <person name="Dima B."/>
            <person name="Sanchez-Garcia M."/>
            <person name="Sanchez-Ramirez S."/>
            <person name="Szollosi G.J."/>
            <person name="Szarkandi J.G."/>
            <person name="Papp V."/>
            <person name="Albert L."/>
            <person name="Andreopoulos W."/>
            <person name="Angelini C."/>
            <person name="Antonin V."/>
            <person name="Barry K.W."/>
            <person name="Bougher N.L."/>
            <person name="Buchanan P."/>
            <person name="Buyck B."/>
            <person name="Bense V."/>
            <person name="Catcheside P."/>
            <person name="Chovatia M."/>
            <person name="Cooper J."/>
            <person name="Damon W."/>
            <person name="Desjardin D."/>
            <person name="Finy P."/>
            <person name="Geml J."/>
            <person name="Haridas S."/>
            <person name="Hughes K."/>
            <person name="Justo A."/>
            <person name="Karasinski D."/>
            <person name="Kautmanova I."/>
            <person name="Kiss B."/>
            <person name="Kocsube S."/>
            <person name="Kotiranta H."/>
            <person name="LaButti K.M."/>
            <person name="Lechner B.E."/>
            <person name="Liimatainen K."/>
            <person name="Lipzen A."/>
            <person name="Lukacs Z."/>
            <person name="Mihaltcheva S."/>
            <person name="Morgado L.N."/>
            <person name="Niskanen T."/>
            <person name="Noordeloos M.E."/>
            <person name="Ohm R.A."/>
            <person name="Ortiz-Santana B."/>
            <person name="Ovrebo C."/>
            <person name="Racz N."/>
            <person name="Riley R."/>
            <person name="Savchenko A."/>
            <person name="Shiryaev A."/>
            <person name="Soop K."/>
            <person name="Spirin V."/>
            <person name="Szebenyi C."/>
            <person name="Tomsovsky M."/>
            <person name="Tulloss R.E."/>
            <person name="Uehling J."/>
            <person name="Grigoriev I.V."/>
            <person name="Vagvolgyi C."/>
            <person name="Papp T."/>
            <person name="Martin F.M."/>
            <person name="Miettinen O."/>
            <person name="Hibbett D.S."/>
            <person name="Nagy L.G."/>
        </authorList>
    </citation>
    <scope>NUCLEOTIDE SEQUENCE [LARGE SCALE GENOMIC DNA]</scope>
    <source>
        <strain evidence="11 12">CBS 121175</strain>
    </source>
</reference>
<dbReference type="Pfam" id="PF00067">
    <property type="entry name" value="p450"/>
    <property type="match status" value="1"/>
</dbReference>
<dbReference type="InterPro" id="IPR002401">
    <property type="entry name" value="Cyt_P450_E_grp-I"/>
</dbReference>
<dbReference type="GO" id="GO:0016705">
    <property type="term" value="F:oxidoreductase activity, acting on paired donors, with incorporation or reduction of molecular oxygen"/>
    <property type="evidence" value="ECO:0007669"/>
    <property type="project" value="InterPro"/>
</dbReference>
<dbReference type="Proteomes" id="UP000307440">
    <property type="component" value="Unassembled WGS sequence"/>
</dbReference>
<gene>
    <name evidence="11" type="ORF">FA15DRAFT_694007</name>
</gene>
<feature type="binding site" description="axial binding residue" evidence="9">
    <location>
        <position position="451"/>
    </location>
    <ligand>
        <name>heme</name>
        <dbReference type="ChEBI" id="CHEBI:30413"/>
    </ligand>
    <ligandPart>
        <name>Fe</name>
        <dbReference type="ChEBI" id="CHEBI:18248"/>
    </ligandPart>
</feature>
<comment type="cofactor">
    <cofactor evidence="1 9">
        <name>heme</name>
        <dbReference type="ChEBI" id="CHEBI:30413"/>
    </cofactor>
</comment>
<dbReference type="GO" id="GO:0020037">
    <property type="term" value="F:heme binding"/>
    <property type="evidence" value="ECO:0007669"/>
    <property type="project" value="InterPro"/>
</dbReference>
<evidence type="ECO:0000256" key="4">
    <source>
        <dbReference type="ARBA" id="ARBA00022617"/>
    </source>
</evidence>
<dbReference type="Gene3D" id="1.10.630.10">
    <property type="entry name" value="Cytochrome P450"/>
    <property type="match status" value="1"/>
</dbReference>
<evidence type="ECO:0000256" key="3">
    <source>
        <dbReference type="ARBA" id="ARBA00010617"/>
    </source>
</evidence>
<dbReference type="InterPro" id="IPR050364">
    <property type="entry name" value="Cytochrome_P450_fung"/>
</dbReference>
<name>A0A5C3KXT8_COPMA</name>
<evidence type="ECO:0000313" key="11">
    <source>
        <dbReference type="EMBL" id="TFK25117.1"/>
    </source>
</evidence>